<evidence type="ECO:0000256" key="4">
    <source>
        <dbReference type="ARBA" id="ARBA00023163"/>
    </source>
</evidence>
<dbReference type="RefSeq" id="WP_050371718.1">
    <property type="nucleotide sequence ID" value="NZ_KQ257821.1"/>
</dbReference>
<dbReference type="AlphaFoldDB" id="A0A0L0K6T0"/>
<evidence type="ECO:0000256" key="2">
    <source>
        <dbReference type="ARBA" id="ARBA00023015"/>
    </source>
</evidence>
<keyword evidence="4" id="KW-0804">Transcription</keyword>
<dbReference type="PROSITE" id="PS50977">
    <property type="entry name" value="HTH_TETR_2"/>
    <property type="match status" value="1"/>
</dbReference>
<name>A0A0L0K6T0_9ACTN</name>
<dbReference type="InterPro" id="IPR036271">
    <property type="entry name" value="Tet_transcr_reg_TetR-rel_C_sf"/>
</dbReference>
<comment type="caution">
    <text evidence="7">The sequence shown here is derived from an EMBL/GenBank/DDBJ whole genome shotgun (WGS) entry which is preliminary data.</text>
</comment>
<dbReference type="PANTHER" id="PTHR30055">
    <property type="entry name" value="HTH-TYPE TRANSCRIPTIONAL REGULATOR RUTR"/>
    <property type="match status" value="1"/>
</dbReference>
<evidence type="ECO:0000259" key="6">
    <source>
        <dbReference type="PROSITE" id="PS50977"/>
    </source>
</evidence>
<keyword evidence="1" id="KW-0678">Repressor</keyword>
<keyword evidence="2" id="KW-0805">Transcription regulation</keyword>
<dbReference type="PANTHER" id="PTHR30055:SF234">
    <property type="entry name" value="HTH-TYPE TRANSCRIPTIONAL REGULATOR BETI"/>
    <property type="match status" value="1"/>
</dbReference>
<dbReference type="InterPro" id="IPR009057">
    <property type="entry name" value="Homeodomain-like_sf"/>
</dbReference>
<accession>A0A0L0K6T0</accession>
<dbReference type="OrthoDB" id="5177743at2"/>
<dbReference type="Proteomes" id="UP000037151">
    <property type="component" value="Unassembled WGS sequence"/>
</dbReference>
<dbReference type="PATRIC" id="fig|42234.21.peg.3926"/>
<dbReference type="InterPro" id="IPR050109">
    <property type="entry name" value="HTH-type_TetR-like_transc_reg"/>
</dbReference>
<evidence type="ECO:0000256" key="5">
    <source>
        <dbReference type="PROSITE-ProRule" id="PRU00335"/>
    </source>
</evidence>
<evidence type="ECO:0000313" key="7">
    <source>
        <dbReference type="EMBL" id="KND33503.1"/>
    </source>
</evidence>
<dbReference type="Gene3D" id="1.10.357.10">
    <property type="entry name" value="Tetracycline Repressor, domain 2"/>
    <property type="match status" value="1"/>
</dbReference>
<dbReference type="InterPro" id="IPR039538">
    <property type="entry name" value="BetI_C"/>
</dbReference>
<dbReference type="GO" id="GO:0003700">
    <property type="term" value="F:DNA-binding transcription factor activity"/>
    <property type="evidence" value="ECO:0007669"/>
    <property type="project" value="TreeGrafter"/>
</dbReference>
<dbReference type="Pfam" id="PF00440">
    <property type="entry name" value="TetR_N"/>
    <property type="match status" value="1"/>
</dbReference>
<dbReference type="InterPro" id="IPR001647">
    <property type="entry name" value="HTH_TetR"/>
</dbReference>
<gene>
    <name evidence="7" type="ORF">IQ63_19035</name>
</gene>
<organism evidence="7 8">
    <name type="scientific">Streptomyces acidiscabies</name>
    <dbReference type="NCBI Taxonomy" id="42234"/>
    <lineage>
        <taxon>Bacteria</taxon>
        <taxon>Bacillati</taxon>
        <taxon>Actinomycetota</taxon>
        <taxon>Actinomycetes</taxon>
        <taxon>Kitasatosporales</taxon>
        <taxon>Streptomycetaceae</taxon>
        <taxon>Streptomyces</taxon>
    </lineage>
</organism>
<dbReference type="EMBL" id="JPPY01000123">
    <property type="protein sequence ID" value="KND33503.1"/>
    <property type="molecule type" value="Genomic_DNA"/>
</dbReference>
<feature type="DNA-binding region" description="H-T-H motif" evidence="5">
    <location>
        <begin position="38"/>
        <end position="57"/>
    </location>
</feature>
<dbReference type="GO" id="GO:0000976">
    <property type="term" value="F:transcription cis-regulatory region binding"/>
    <property type="evidence" value="ECO:0007669"/>
    <property type="project" value="TreeGrafter"/>
</dbReference>
<protein>
    <submittedName>
        <fullName evidence="7">TetR family transcriptional regulator</fullName>
    </submittedName>
</protein>
<reference evidence="8" key="1">
    <citation type="submission" date="2014-07" db="EMBL/GenBank/DDBJ databases">
        <title>Genome sequencing of plant-pathogenic Streptomyces species.</title>
        <authorList>
            <person name="Harrison J."/>
            <person name="Sapp M."/>
            <person name="Thwaites R."/>
            <person name="Studholme D.J."/>
        </authorList>
    </citation>
    <scope>NUCLEOTIDE SEQUENCE [LARGE SCALE GENOMIC DNA]</scope>
    <source>
        <strain evidence="8">NCPPB 4445</strain>
    </source>
</reference>
<sequence length="200" mass="21734">MREKTGPRGPYATTPARRTQIVRAALASFAEHGFERASLRDIAARAGVTHAALLHHFSGKEDLLVAALAQRDAYDEEQADRILASGTEGAAVLGELLADEFADPDHLRNWLALAVAATNSAHPAHEYFTHRGERLRNRLRSGALRTAHPGPELSVEEKAVLVLAMLDGLRVQALLDPAVDPLRLLEVFMRTVITPVEGEG</sequence>
<evidence type="ECO:0000256" key="1">
    <source>
        <dbReference type="ARBA" id="ARBA00022491"/>
    </source>
</evidence>
<dbReference type="Pfam" id="PF13977">
    <property type="entry name" value="TetR_C_6"/>
    <property type="match status" value="1"/>
</dbReference>
<evidence type="ECO:0000313" key="8">
    <source>
        <dbReference type="Proteomes" id="UP000037151"/>
    </source>
</evidence>
<dbReference type="PRINTS" id="PR00455">
    <property type="entry name" value="HTHTETR"/>
</dbReference>
<evidence type="ECO:0000256" key="3">
    <source>
        <dbReference type="ARBA" id="ARBA00023125"/>
    </source>
</evidence>
<dbReference type="SUPFAM" id="SSF48498">
    <property type="entry name" value="Tetracyclin repressor-like, C-terminal domain"/>
    <property type="match status" value="1"/>
</dbReference>
<feature type="domain" description="HTH tetR-type" evidence="6">
    <location>
        <begin position="15"/>
        <end position="75"/>
    </location>
</feature>
<keyword evidence="3 5" id="KW-0238">DNA-binding</keyword>
<proteinExistence type="predicted"/>
<dbReference type="SUPFAM" id="SSF46689">
    <property type="entry name" value="Homeodomain-like"/>
    <property type="match status" value="1"/>
</dbReference>